<protein>
    <submittedName>
        <fullName evidence="2">Uncharacterized protein</fullName>
    </submittedName>
</protein>
<dbReference type="Proteomes" id="UP000500949">
    <property type="component" value="Chromosome"/>
</dbReference>
<dbReference type="RefSeq" id="WP_157442400.1">
    <property type="nucleotide sequence ID" value="NZ_BAABZF010000001.1"/>
</dbReference>
<dbReference type="AlphaFoldDB" id="A0A858XQY6"/>
<sequence>MADRWYLKGIHVPVNRFGSEENKKTGIAYKPDGTCLQQTFFFTVR</sequence>
<gene>
    <name evidence="2" type="ORF">GKD17_16225</name>
    <name evidence="1" type="ORF">RVH45_05980</name>
</gene>
<reference evidence="1" key="2">
    <citation type="submission" date="2023-10" db="EMBL/GenBank/DDBJ databases">
        <title>Genome of Potential pathogenic bacteria in Crohn's disease.</title>
        <authorList>
            <person name="Rodriguez-Palacios A."/>
        </authorList>
    </citation>
    <scope>NUCLEOTIDE SEQUENCE</scope>
    <source>
        <strain evidence="1">CavFT-hAR62</strain>
    </source>
</reference>
<organism evidence="2 3">
    <name type="scientific">Phocaeicola dorei</name>
    <dbReference type="NCBI Taxonomy" id="357276"/>
    <lineage>
        <taxon>Bacteria</taxon>
        <taxon>Pseudomonadati</taxon>
        <taxon>Bacteroidota</taxon>
        <taxon>Bacteroidia</taxon>
        <taxon>Bacteroidales</taxon>
        <taxon>Bacteroidaceae</taxon>
        <taxon>Phocaeicola</taxon>
    </lineage>
</organism>
<proteinExistence type="predicted"/>
<accession>A0A858XQY6</accession>
<evidence type="ECO:0000313" key="3">
    <source>
        <dbReference type="Proteomes" id="UP000500949"/>
    </source>
</evidence>
<reference evidence="2 3" key="1">
    <citation type="submission" date="2019-11" db="EMBL/GenBank/DDBJ databases">
        <title>Complete genome sequence of Bacteroides dorei DSM 17855.</title>
        <authorList>
            <person name="Russell J.T."/>
        </authorList>
    </citation>
    <scope>NUCLEOTIDE SEQUENCE [LARGE SCALE GENOMIC DNA]</scope>
    <source>
        <strain evidence="2 3">DSM 17855</strain>
    </source>
</reference>
<dbReference type="GeneID" id="93448220"/>
<evidence type="ECO:0000313" key="1">
    <source>
        <dbReference type="EMBL" id="MDU0269455.1"/>
    </source>
</evidence>
<dbReference type="EMBL" id="CP046176">
    <property type="protein sequence ID" value="QJR77806.1"/>
    <property type="molecule type" value="Genomic_DNA"/>
</dbReference>
<name>A0A858XQY6_9BACT</name>
<dbReference type="Proteomes" id="UP001181086">
    <property type="component" value="Unassembled WGS sequence"/>
</dbReference>
<evidence type="ECO:0000313" key="2">
    <source>
        <dbReference type="EMBL" id="QJR77806.1"/>
    </source>
</evidence>
<dbReference type="EMBL" id="JAWDEV010000004">
    <property type="protein sequence ID" value="MDU0269455.1"/>
    <property type="molecule type" value="Genomic_DNA"/>
</dbReference>